<dbReference type="AlphaFoldDB" id="A0AA38XJ11"/>
<protein>
    <recommendedName>
        <fullName evidence="1">VOC domain-containing protein</fullName>
    </recommendedName>
</protein>
<dbReference type="Gene3D" id="3.10.180.10">
    <property type="entry name" value="2,3-Dihydroxybiphenyl 1,2-Dioxygenase, domain 1"/>
    <property type="match status" value="1"/>
</dbReference>
<proteinExistence type="predicted"/>
<dbReference type="Pfam" id="PF00903">
    <property type="entry name" value="Glyoxalase"/>
    <property type="match status" value="1"/>
</dbReference>
<comment type="caution">
    <text evidence="2">The sequence shown here is derived from an EMBL/GenBank/DDBJ whole genome shotgun (WGS) entry which is preliminary data.</text>
</comment>
<accession>A0AA38XJ11</accession>
<dbReference type="PROSITE" id="PS51819">
    <property type="entry name" value="VOC"/>
    <property type="match status" value="1"/>
</dbReference>
<dbReference type="SUPFAM" id="SSF54593">
    <property type="entry name" value="Glyoxalase/Bleomycin resistance protein/Dihydroxybiphenyl dioxygenase"/>
    <property type="match status" value="1"/>
</dbReference>
<evidence type="ECO:0000313" key="2">
    <source>
        <dbReference type="EMBL" id="KAJ9614385.1"/>
    </source>
</evidence>
<dbReference type="InterPro" id="IPR029068">
    <property type="entry name" value="Glyas_Bleomycin-R_OHBP_Dase"/>
</dbReference>
<evidence type="ECO:0000259" key="1">
    <source>
        <dbReference type="PROSITE" id="PS51819"/>
    </source>
</evidence>
<organism evidence="2 3">
    <name type="scientific">Cladophialophora chaetospira</name>
    <dbReference type="NCBI Taxonomy" id="386627"/>
    <lineage>
        <taxon>Eukaryota</taxon>
        <taxon>Fungi</taxon>
        <taxon>Dikarya</taxon>
        <taxon>Ascomycota</taxon>
        <taxon>Pezizomycotina</taxon>
        <taxon>Eurotiomycetes</taxon>
        <taxon>Chaetothyriomycetidae</taxon>
        <taxon>Chaetothyriales</taxon>
        <taxon>Herpotrichiellaceae</taxon>
        <taxon>Cladophialophora</taxon>
    </lineage>
</organism>
<gene>
    <name evidence="2" type="ORF">H2200_002521</name>
</gene>
<dbReference type="InterPro" id="IPR037523">
    <property type="entry name" value="VOC_core"/>
</dbReference>
<name>A0AA38XJ11_9EURO</name>
<sequence>MSNTISPYKLAHVVFRTAQYDKMIDYYTKFLGARTVFDNGELGLLSYDDEHHRIGITKIAGTTPKDPSAAGLWHVAFTFRTLQELLEAYSQRKEYGILPSWCVNHGPTTSMYYIDPDGNQIETQIDNLDDEATNQYMHSKSYKENPIGVEFVPEELIDKLAKGADPEEIKKRADIGPKDFNDIPREILLRCPPLASQF</sequence>
<feature type="domain" description="VOC" evidence="1">
    <location>
        <begin position="9"/>
        <end position="126"/>
    </location>
</feature>
<dbReference type="EMBL" id="JAPDRK010000003">
    <property type="protein sequence ID" value="KAJ9614385.1"/>
    <property type="molecule type" value="Genomic_DNA"/>
</dbReference>
<keyword evidence="3" id="KW-1185">Reference proteome</keyword>
<dbReference type="Proteomes" id="UP001172673">
    <property type="component" value="Unassembled WGS sequence"/>
</dbReference>
<dbReference type="InterPro" id="IPR004360">
    <property type="entry name" value="Glyas_Fos-R_dOase_dom"/>
</dbReference>
<evidence type="ECO:0000313" key="3">
    <source>
        <dbReference type="Proteomes" id="UP001172673"/>
    </source>
</evidence>
<reference evidence="2" key="1">
    <citation type="submission" date="2022-10" db="EMBL/GenBank/DDBJ databases">
        <title>Culturing micro-colonial fungi from biological soil crusts in the Mojave desert and describing Neophaeococcomyces mojavensis, and introducing the new genera and species Taxawa tesnikishii.</title>
        <authorList>
            <person name="Kurbessoian T."/>
            <person name="Stajich J.E."/>
        </authorList>
    </citation>
    <scope>NUCLEOTIDE SEQUENCE</scope>
    <source>
        <strain evidence="2">TK_41</strain>
    </source>
</reference>